<dbReference type="Proteomes" id="UP000199706">
    <property type="component" value="Unassembled WGS sequence"/>
</dbReference>
<evidence type="ECO:0000313" key="1">
    <source>
        <dbReference type="EMBL" id="SDH82904.1"/>
    </source>
</evidence>
<name>A0A1G8FL81_9BURK</name>
<accession>A0A1G8FL81</accession>
<organism evidence="1 2">
    <name type="scientific">Paraburkholderia phenazinium</name>
    <dbReference type="NCBI Taxonomy" id="60549"/>
    <lineage>
        <taxon>Bacteria</taxon>
        <taxon>Pseudomonadati</taxon>
        <taxon>Pseudomonadota</taxon>
        <taxon>Betaproteobacteria</taxon>
        <taxon>Burkholderiales</taxon>
        <taxon>Burkholderiaceae</taxon>
        <taxon>Paraburkholderia</taxon>
    </lineage>
</organism>
<reference evidence="1 2" key="1">
    <citation type="submission" date="2016-10" db="EMBL/GenBank/DDBJ databases">
        <authorList>
            <person name="de Groot N.N."/>
        </authorList>
    </citation>
    <scope>NUCLEOTIDE SEQUENCE [LARGE SCALE GENOMIC DNA]</scope>
    <source>
        <strain evidence="1 2">LMG 2247</strain>
    </source>
</reference>
<dbReference type="AlphaFoldDB" id="A0A1G8FL81"/>
<protein>
    <submittedName>
        <fullName evidence="1">Uncharacterized protein</fullName>
    </submittedName>
</protein>
<evidence type="ECO:0000313" key="2">
    <source>
        <dbReference type="Proteomes" id="UP000199706"/>
    </source>
</evidence>
<dbReference type="EMBL" id="FNCJ01000013">
    <property type="protein sequence ID" value="SDH82904.1"/>
    <property type="molecule type" value="Genomic_DNA"/>
</dbReference>
<sequence>MISWLIRGLSRSTLARVGDRVRQSVRLDCRMFWSRLDNLPVLWVEVLLNGNVSNTHWTSRAFVFVR</sequence>
<proteinExistence type="predicted"/>
<gene>
    <name evidence="1" type="ORF">SAMN05216466_113235</name>
</gene>